<protein>
    <submittedName>
        <fullName evidence="1">Uncharacterized protein</fullName>
    </submittedName>
</protein>
<comment type="caution">
    <text evidence="1">The sequence shown here is derived from an EMBL/GenBank/DDBJ whole genome shotgun (WGS) entry which is preliminary data.</text>
</comment>
<proteinExistence type="predicted"/>
<keyword evidence="2" id="KW-1185">Reference proteome</keyword>
<gene>
    <name evidence="1" type="ORF">M9H77_10405</name>
</gene>
<evidence type="ECO:0000313" key="2">
    <source>
        <dbReference type="Proteomes" id="UP001060085"/>
    </source>
</evidence>
<accession>A0ACC0C3I5</accession>
<sequence length="727" mass="81442">MRWLSAIISQTHRSLHSSRKLFSTPRPSFLLVRVMAPTPVDAAEDTLRKDLAHKQSTIQAQADTVRGLKASGASKPDIDAAIRALNALKLEKASIETQLQAAVSGGSANRDSFRQALVNTLERRLFYIPSFKIYGGVAGLYDYGPPGCAIKSNVLGFWRQHFVLEENMLEVDCPSVTPEIVLKASGHVEKFTDLMVKDEKTGTCYRADHLLKDYCKEKLEKDLTITAEKAAELKHVMAVLDDLSAAELGAKIKEYGITAPDTKNSLSDPYPFNLMFQTSIGPSGVLPGYMRPETAQGIFVNFKELYYYNGNKLPFAAAQIGQAFRNEISPRQGLLRVREFTLAEIEHFVDPEDKSHPKFSDVGNLEFLMFPREEQMTGQSAKLFQIGEAVSKGIVNNETLGYFIGRVYLFLTRLGIDKERLRFRQHLSNEMAHYAADCWDAEIECSYGWIECVGIADRSAYDLRAHSEKSDVSLVAREKYPEPREVEKLVIAPVKKELGMAFKGNQKMVTEALEAMDEETALEMKNDLESKGEVEFHVCTLGKTVTIKKNMVSISKERRKEHQRVFTPSVIEPSFGIGRIIYCLFEHAFYTRPSKAGDEQLNVFRFPPLVAPIKCTVFPLVQSQQYEEVAKFISKSLTAAGISHKIDITGTSIGKRYARTDELGVPFAITVDSTSSVTIRERDSKDQIRVDVEKVASLVKEVTDGRINWQDDVLKIYPLHSSGSAED</sequence>
<organism evidence="1 2">
    <name type="scientific">Catharanthus roseus</name>
    <name type="common">Madagascar periwinkle</name>
    <name type="synonym">Vinca rosea</name>
    <dbReference type="NCBI Taxonomy" id="4058"/>
    <lineage>
        <taxon>Eukaryota</taxon>
        <taxon>Viridiplantae</taxon>
        <taxon>Streptophyta</taxon>
        <taxon>Embryophyta</taxon>
        <taxon>Tracheophyta</taxon>
        <taxon>Spermatophyta</taxon>
        <taxon>Magnoliopsida</taxon>
        <taxon>eudicotyledons</taxon>
        <taxon>Gunneridae</taxon>
        <taxon>Pentapetalae</taxon>
        <taxon>asterids</taxon>
        <taxon>lamiids</taxon>
        <taxon>Gentianales</taxon>
        <taxon>Apocynaceae</taxon>
        <taxon>Rauvolfioideae</taxon>
        <taxon>Vinceae</taxon>
        <taxon>Catharanthinae</taxon>
        <taxon>Catharanthus</taxon>
    </lineage>
</organism>
<dbReference type="Proteomes" id="UP001060085">
    <property type="component" value="Linkage Group LG02"/>
</dbReference>
<name>A0ACC0C3I5_CATRO</name>
<evidence type="ECO:0000313" key="1">
    <source>
        <dbReference type="EMBL" id="KAI5679455.1"/>
    </source>
</evidence>
<reference evidence="2" key="1">
    <citation type="journal article" date="2023" name="Nat. Plants">
        <title>Single-cell RNA sequencing provides a high-resolution roadmap for understanding the multicellular compartmentation of specialized metabolism.</title>
        <authorList>
            <person name="Sun S."/>
            <person name="Shen X."/>
            <person name="Li Y."/>
            <person name="Li Y."/>
            <person name="Wang S."/>
            <person name="Li R."/>
            <person name="Zhang H."/>
            <person name="Shen G."/>
            <person name="Guo B."/>
            <person name="Wei J."/>
            <person name="Xu J."/>
            <person name="St-Pierre B."/>
            <person name="Chen S."/>
            <person name="Sun C."/>
        </authorList>
    </citation>
    <scope>NUCLEOTIDE SEQUENCE [LARGE SCALE GENOMIC DNA]</scope>
</reference>
<dbReference type="EMBL" id="CM044702">
    <property type="protein sequence ID" value="KAI5679455.1"/>
    <property type="molecule type" value="Genomic_DNA"/>
</dbReference>